<dbReference type="Pfam" id="PF11938">
    <property type="entry name" value="DUF3456"/>
    <property type="match status" value="1"/>
</dbReference>
<evidence type="ECO:0000256" key="2">
    <source>
        <dbReference type="ARBA" id="ARBA00022536"/>
    </source>
</evidence>
<keyword evidence="6" id="KW-1133">Transmembrane helix</keyword>
<dbReference type="PROSITE" id="PS00022">
    <property type="entry name" value="EGF_1"/>
    <property type="match status" value="1"/>
</dbReference>
<protein>
    <recommendedName>
        <fullName evidence="8">EGF-like domain-containing protein</fullName>
    </recommendedName>
</protein>
<dbReference type="InterPro" id="IPR018097">
    <property type="entry name" value="EGF_Ca-bd_CS"/>
</dbReference>
<comment type="caution">
    <text evidence="9">The sequence shown here is derived from an EMBL/GenBank/DDBJ whole genome shotgun (WGS) entry which is preliminary data.</text>
</comment>
<organism evidence="9 10">
    <name type="scientific">Zophobas morio</name>
    <dbReference type="NCBI Taxonomy" id="2755281"/>
    <lineage>
        <taxon>Eukaryota</taxon>
        <taxon>Metazoa</taxon>
        <taxon>Ecdysozoa</taxon>
        <taxon>Arthropoda</taxon>
        <taxon>Hexapoda</taxon>
        <taxon>Insecta</taxon>
        <taxon>Pterygota</taxon>
        <taxon>Neoptera</taxon>
        <taxon>Endopterygota</taxon>
        <taxon>Coleoptera</taxon>
        <taxon>Polyphaga</taxon>
        <taxon>Cucujiformia</taxon>
        <taxon>Tenebrionidae</taxon>
        <taxon>Zophobas</taxon>
    </lineage>
</organism>
<evidence type="ECO:0000256" key="1">
    <source>
        <dbReference type="ARBA" id="ARBA00005897"/>
    </source>
</evidence>
<keyword evidence="7" id="KW-0732">Signal</keyword>
<dbReference type="GO" id="GO:0048513">
    <property type="term" value="P:animal organ development"/>
    <property type="evidence" value="ECO:0007669"/>
    <property type="project" value="UniProtKB-ARBA"/>
</dbReference>
<dbReference type="PROSITE" id="PS01248">
    <property type="entry name" value="EGF_LAM_1"/>
    <property type="match status" value="1"/>
</dbReference>
<dbReference type="SUPFAM" id="SSF57184">
    <property type="entry name" value="Growth factor receptor domain"/>
    <property type="match status" value="1"/>
</dbReference>
<dbReference type="InterPro" id="IPR021852">
    <property type="entry name" value="DUF3456"/>
</dbReference>
<dbReference type="SMART" id="SM00181">
    <property type="entry name" value="EGF"/>
    <property type="match status" value="2"/>
</dbReference>
<dbReference type="PROSITE" id="PS50026">
    <property type="entry name" value="EGF_3"/>
    <property type="match status" value="1"/>
</dbReference>
<keyword evidence="4 5" id="KW-1015">Disulfide bond</keyword>
<comment type="similarity">
    <text evidence="1">Belongs to the CRELD family.</text>
</comment>
<proteinExistence type="inferred from homology"/>
<evidence type="ECO:0000256" key="4">
    <source>
        <dbReference type="ARBA" id="ARBA00023157"/>
    </source>
</evidence>
<comment type="caution">
    <text evidence="5">Lacks conserved residue(s) required for the propagation of feature annotation.</text>
</comment>
<dbReference type="Gene3D" id="2.10.220.10">
    <property type="entry name" value="Hormone Receptor, Insulin-like Growth Factor Receptor 1, Chain A, domain 2"/>
    <property type="match status" value="1"/>
</dbReference>
<feature type="domain" description="EGF-like" evidence="8">
    <location>
        <begin position="146"/>
        <end position="188"/>
    </location>
</feature>
<dbReference type="PROSITE" id="PS01187">
    <property type="entry name" value="EGF_CA"/>
    <property type="match status" value="1"/>
</dbReference>
<dbReference type="SMART" id="SM00179">
    <property type="entry name" value="EGF_CA"/>
    <property type="match status" value="1"/>
</dbReference>
<dbReference type="EMBL" id="JALNTZ010000010">
    <property type="protein sequence ID" value="KAJ3639791.1"/>
    <property type="molecule type" value="Genomic_DNA"/>
</dbReference>
<evidence type="ECO:0000256" key="6">
    <source>
        <dbReference type="SAM" id="Phobius"/>
    </source>
</evidence>
<dbReference type="InterPro" id="IPR000742">
    <property type="entry name" value="EGF"/>
</dbReference>
<dbReference type="SMART" id="SM00261">
    <property type="entry name" value="FU"/>
    <property type="match status" value="2"/>
</dbReference>
<feature type="transmembrane region" description="Helical" evidence="6">
    <location>
        <begin position="313"/>
        <end position="331"/>
    </location>
</feature>
<feature type="signal peptide" evidence="7">
    <location>
        <begin position="1"/>
        <end position="23"/>
    </location>
</feature>
<evidence type="ECO:0000313" key="9">
    <source>
        <dbReference type="EMBL" id="KAJ3639791.1"/>
    </source>
</evidence>
<evidence type="ECO:0000259" key="8">
    <source>
        <dbReference type="PROSITE" id="PS50026"/>
    </source>
</evidence>
<dbReference type="CDD" id="cd00064">
    <property type="entry name" value="FU"/>
    <property type="match status" value="1"/>
</dbReference>
<evidence type="ECO:0000313" key="10">
    <source>
        <dbReference type="Proteomes" id="UP001168821"/>
    </source>
</evidence>
<dbReference type="Proteomes" id="UP001168821">
    <property type="component" value="Unassembled WGS sequence"/>
</dbReference>
<dbReference type="InterPro" id="IPR006212">
    <property type="entry name" value="Furin_repeat"/>
</dbReference>
<name>A0AA38HM41_9CUCU</name>
<dbReference type="Pfam" id="PF00053">
    <property type="entry name" value="EGF_laminin"/>
    <property type="match status" value="1"/>
</dbReference>
<sequence>MLKKLVVFCLVVNITSNIHYVSSTSKENASKAVKLPPCRACKVFVESFKKGIEKTKKGKFEGGDTAWEEEKLGSYATSEIRLVEIQEHVCSDVPEGKDQCYALHEHFDAEIEDWWFNLQTDEPDLYSYFCIKTIKYCCPDLHFGANCTPCLGFPDNVCSNNGKCKGAGTRKGNGQCSCDAGYTGEACNVCSEGYYESYKDSSKVLCSKCHVACDGPCTKAGNSGCEKCKQGWLMSEEKGCLDINECADSQSPCKNNQFCVNNDGSYKCLDCDRACAACTGDGPDMCTQCAPGFVLVNNMCTDAEQESRKQHVFLTRYLTYLGLCIATCIIFNKNTVVAAIVGIAVAIYISVSEYVLNTPPTPKTDDLAEQLLRAQ</sequence>
<dbReference type="GO" id="GO:0005509">
    <property type="term" value="F:calcium ion binding"/>
    <property type="evidence" value="ECO:0007669"/>
    <property type="project" value="InterPro"/>
</dbReference>
<dbReference type="InterPro" id="IPR009030">
    <property type="entry name" value="Growth_fac_rcpt_cys_sf"/>
</dbReference>
<dbReference type="GO" id="GO:0048731">
    <property type="term" value="P:system development"/>
    <property type="evidence" value="ECO:0007669"/>
    <property type="project" value="UniProtKB-ARBA"/>
</dbReference>
<dbReference type="CDD" id="cd00054">
    <property type="entry name" value="EGF_CA"/>
    <property type="match status" value="1"/>
</dbReference>
<evidence type="ECO:0000256" key="7">
    <source>
        <dbReference type="SAM" id="SignalP"/>
    </source>
</evidence>
<keyword evidence="6" id="KW-0472">Membrane</keyword>
<keyword evidence="6" id="KW-0812">Transmembrane</keyword>
<accession>A0AA38HM41</accession>
<feature type="chain" id="PRO_5041346791" description="EGF-like domain-containing protein" evidence="7">
    <location>
        <begin position="24"/>
        <end position="375"/>
    </location>
</feature>
<feature type="transmembrane region" description="Helical" evidence="6">
    <location>
        <begin position="336"/>
        <end position="356"/>
    </location>
</feature>
<reference evidence="9" key="1">
    <citation type="journal article" date="2023" name="G3 (Bethesda)">
        <title>Whole genome assemblies of Zophobas morio and Tenebrio molitor.</title>
        <authorList>
            <person name="Kaur S."/>
            <person name="Stinson S.A."/>
            <person name="diCenzo G.C."/>
        </authorList>
    </citation>
    <scope>NUCLEOTIDE SEQUENCE</scope>
    <source>
        <strain evidence="9">QUZm001</strain>
    </source>
</reference>
<gene>
    <name evidence="9" type="ORF">Zmor_003128</name>
</gene>
<keyword evidence="10" id="KW-1185">Reference proteome</keyword>
<dbReference type="InterPro" id="IPR002049">
    <property type="entry name" value="LE_dom"/>
</dbReference>
<feature type="disulfide bond" evidence="5">
    <location>
        <begin position="178"/>
        <end position="187"/>
    </location>
</feature>
<keyword evidence="3" id="KW-0106">Calcium</keyword>
<evidence type="ECO:0000256" key="3">
    <source>
        <dbReference type="ARBA" id="ARBA00022837"/>
    </source>
</evidence>
<dbReference type="InterPro" id="IPR001881">
    <property type="entry name" value="EGF-like_Ca-bd_dom"/>
</dbReference>
<evidence type="ECO:0000256" key="5">
    <source>
        <dbReference type="PROSITE-ProRule" id="PRU00076"/>
    </source>
</evidence>
<dbReference type="AlphaFoldDB" id="A0AA38HM41"/>
<keyword evidence="2 5" id="KW-0245">EGF-like domain</keyword>